<reference evidence="2" key="1">
    <citation type="journal article" date="2017" name="Syst. Appl. Microbiol.">
        <title>Soybeans inoculated with root zone soils of Canadian native legumes harbour diverse and novel Bradyrhizobium spp. that possess agricultural potential.</title>
        <authorList>
            <person name="Bromfield E.S.P."/>
            <person name="Cloutier S."/>
            <person name="Tambong J.T."/>
            <person name="Tran Thi T.V."/>
        </authorList>
    </citation>
    <scope>NUCLEOTIDE SEQUENCE</scope>
    <source>
        <strain evidence="2">1S5</strain>
    </source>
</reference>
<reference evidence="2" key="2">
    <citation type="submission" date="2022-04" db="EMBL/GenBank/DDBJ databases">
        <authorList>
            <person name="Bromfield E.S.P."/>
            <person name="Cloutier S."/>
        </authorList>
    </citation>
    <scope>NUCLEOTIDE SEQUENCE</scope>
    <source>
        <strain evidence="2">1S5</strain>
    </source>
</reference>
<dbReference type="EMBL" id="CP096255">
    <property type="protein sequence ID" value="UPT91141.1"/>
    <property type="molecule type" value="Genomic_DNA"/>
</dbReference>
<feature type="region of interest" description="Disordered" evidence="1">
    <location>
        <begin position="215"/>
        <end position="310"/>
    </location>
</feature>
<proteinExistence type="predicted"/>
<evidence type="ECO:0000256" key="1">
    <source>
        <dbReference type="SAM" id="MobiDB-lite"/>
    </source>
</evidence>
<feature type="compositionally biased region" description="Basic and acidic residues" evidence="1">
    <location>
        <begin position="223"/>
        <end position="252"/>
    </location>
</feature>
<accession>A0A8T5VFA7</accession>
<dbReference type="Proteomes" id="UP000551709">
    <property type="component" value="Chromosome"/>
</dbReference>
<sequence length="310" mass="33525">MSDQSFPGDRPMDADRVTRRDLAEGKVEKVLSDRTSQVPIADFGFDFTNAMQIAEAAKIMATAGPMLPEWLRGNVGGCWGIIVRAIELNISPLTLANWTYLGKDGRVAYESQFYHAVIEAKAPLKERLQYEIIGTGDDRTCRVWGVFRGETIVREITSERLGDLRPGTNERGQIKGSPLWVRKPDVQMFYDTCRDWCRIFCPDILGGVYARGEVEESEGVAEPMKDVSRDTSPKLRERLRGPTGEGFDKSSIEEAIAAATPADPKRSSKGDASGPADVAASAETASSSDLPPGPPDGGAVALASQEAGGG</sequence>
<organism evidence="2 3">
    <name type="scientific">Bradyrhizobium barranii subsp. apii</name>
    <dbReference type="NCBI Taxonomy" id="2819348"/>
    <lineage>
        <taxon>Bacteria</taxon>
        <taxon>Pseudomonadati</taxon>
        <taxon>Pseudomonadota</taxon>
        <taxon>Alphaproteobacteria</taxon>
        <taxon>Hyphomicrobiales</taxon>
        <taxon>Nitrobacteraceae</taxon>
        <taxon>Bradyrhizobium</taxon>
        <taxon>Bradyrhizobium barranii</taxon>
    </lineage>
</organism>
<protein>
    <submittedName>
        <fullName evidence="2">Uncharacterized protein</fullName>
    </submittedName>
</protein>
<dbReference type="AlphaFoldDB" id="A0A8T5VFA7"/>
<evidence type="ECO:0000313" key="3">
    <source>
        <dbReference type="Proteomes" id="UP000551709"/>
    </source>
</evidence>
<gene>
    <name evidence="2" type="ORF">HAP41_0000020755</name>
</gene>
<dbReference type="RefSeq" id="WP_166097212.1">
    <property type="nucleotide sequence ID" value="NZ_CP096251.1"/>
</dbReference>
<name>A0A8T5VFA7_9BRAD</name>
<evidence type="ECO:0000313" key="2">
    <source>
        <dbReference type="EMBL" id="UPT91141.1"/>
    </source>
</evidence>